<protein>
    <submittedName>
        <fullName evidence="2">Thiol-disulfide isomerase-like thioredoxin</fullName>
    </submittedName>
</protein>
<dbReference type="InterPro" id="IPR050553">
    <property type="entry name" value="Thioredoxin_ResA/DsbE_sf"/>
</dbReference>
<gene>
    <name evidence="2" type="ORF">Sps_04469</name>
</gene>
<dbReference type="GO" id="GO:0016853">
    <property type="term" value="F:isomerase activity"/>
    <property type="evidence" value="ECO:0007669"/>
    <property type="project" value="UniProtKB-KW"/>
</dbReference>
<dbReference type="InterPro" id="IPR036249">
    <property type="entry name" value="Thioredoxin-like_sf"/>
</dbReference>
<dbReference type="Pfam" id="PF00578">
    <property type="entry name" value="AhpC-TSA"/>
    <property type="match status" value="1"/>
</dbReference>
<keyword evidence="2" id="KW-0413">Isomerase</keyword>
<proteinExistence type="predicted"/>
<dbReference type="PANTHER" id="PTHR42852">
    <property type="entry name" value="THIOL:DISULFIDE INTERCHANGE PROTEIN DSBE"/>
    <property type="match status" value="1"/>
</dbReference>
<dbReference type="OrthoDB" id="9799347at2"/>
<reference evidence="2 3" key="1">
    <citation type="submission" date="2016-03" db="EMBL/GenBank/DDBJ databases">
        <title>Complete genome sequence of Shewanella psychrophila WP2, a deep sea bacterium isolated from west Pacific sediment.</title>
        <authorList>
            <person name="Xu G."/>
            <person name="Jian H."/>
        </authorList>
    </citation>
    <scope>NUCLEOTIDE SEQUENCE [LARGE SCALE GENOMIC DNA]</scope>
    <source>
        <strain evidence="2 3">WP2</strain>
    </source>
</reference>
<dbReference type="Gene3D" id="3.40.30.10">
    <property type="entry name" value="Glutaredoxin"/>
    <property type="match status" value="1"/>
</dbReference>
<dbReference type="PROSITE" id="PS51352">
    <property type="entry name" value="THIOREDOXIN_2"/>
    <property type="match status" value="1"/>
</dbReference>
<dbReference type="CDD" id="cd02966">
    <property type="entry name" value="TlpA_like_family"/>
    <property type="match status" value="1"/>
</dbReference>
<organism evidence="2 3">
    <name type="scientific">Shewanella psychrophila</name>
    <dbReference type="NCBI Taxonomy" id="225848"/>
    <lineage>
        <taxon>Bacteria</taxon>
        <taxon>Pseudomonadati</taxon>
        <taxon>Pseudomonadota</taxon>
        <taxon>Gammaproteobacteria</taxon>
        <taxon>Alteromonadales</taxon>
        <taxon>Shewanellaceae</taxon>
        <taxon>Shewanella</taxon>
    </lineage>
</organism>
<dbReference type="Proteomes" id="UP000189545">
    <property type="component" value="Chromosome"/>
</dbReference>
<accession>A0A1S6HVH5</accession>
<dbReference type="AlphaFoldDB" id="A0A1S6HVH5"/>
<dbReference type="STRING" id="225848.Sps_04469"/>
<keyword evidence="3" id="KW-1185">Reference proteome</keyword>
<dbReference type="GO" id="GO:0016209">
    <property type="term" value="F:antioxidant activity"/>
    <property type="evidence" value="ECO:0007669"/>
    <property type="project" value="InterPro"/>
</dbReference>
<evidence type="ECO:0000313" key="2">
    <source>
        <dbReference type="EMBL" id="AQS39555.1"/>
    </source>
</evidence>
<dbReference type="KEGG" id="spsw:Sps_04469"/>
<dbReference type="SUPFAM" id="SSF52833">
    <property type="entry name" value="Thioredoxin-like"/>
    <property type="match status" value="1"/>
</dbReference>
<dbReference type="PANTHER" id="PTHR42852:SF13">
    <property type="entry name" value="PROTEIN DIPZ"/>
    <property type="match status" value="1"/>
</dbReference>
<evidence type="ECO:0000313" key="3">
    <source>
        <dbReference type="Proteomes" id="UP000189545"/>
    </source>
</evidence>
<feature type="domain" description="Thioredoxin" evidence="1">
    <location>
        <begin position="28"/>
        <end position="161"/>
    </location>
</feature>
<sequence length="186" mass="20622">MRRRIVKGIIAVAVMSLFVGFRVIAAPLSVGEIAPDFALNQLDGSEFNLSHYRGERSIYLIFWNTWCGPCMKKAPKLVEIQSLYAEQVKLLAINTGWSDSLSEIPRFQSHFSTNYSIALDHAAEVTHLYGVMGTPTSFLVDINGVIRQVDGISDTLSVNISQWNQVTPQTGQEFMASKSCSKESVC</sequence>
<dbReference type="EMBL" id="CP014782">
    <property type="protein sequence ID" value="AQS39555.1"/>
    <property type="molecule type" value="Genomic_DNA"/>
</dbReference>
<dbReference type="InterPro" id="IPR000866">
    <property type="entry name" value="AhpC/TSA"/>
</dbReference>
<dbReference type="InterPro" id="IPR013766">
    <property type="entry name" value="Thioredoxin_domain"/>
</dbReference>
<name>A0A1S6HVH5_9GAMM</name>
<dbReference type="GO" id="GO:0016491">
    <property type="term" value="F:oxidoreductase activity"/>
    <property type="evidence" value="ECO:0007669"/>
    <property type="project" value="InterPro"/>
</dbReference>
<evidence type="ECO:0000259" key="1">
    <source>
        <dbReference type="PROSITE" id="PS51352"/>
    </source>
</evidence>